<comment type="caution">
    <text evidence="1">The sequence shown here is derived from an EMBL/GenBank/DDBJ whole genome shotgun (WGS) entry which is preliminary data.</text>
</comment>
<reference evidence="1 2" key="1">
    <citation type="submission" date="2018-09" db="EMBL/GenBank/DDBJ databases">
        <title>YIM 75000 draft genome.</title>
        <authorList>
            <person name="Tang S."/>
            <person name="Feng Y."/>
        </authorList>
    </citation>
    <scope>NUCLEOTIDE SEQUENCE [LARGE SCALE GENOMIC DNA]</scope>
    <source>
        <strain evidence="1 2">YIM 75000</strain>
    </source>
</reference>
<sequence>MTRSPWLPKRVLVTRSAAELPHGQRIVERCAAAGVEDVQLLRGDRLPSLQAGDERATYALAKSTLAVVVAPPSKRRPQPIPPSADWRLDLAEGCPAHCQYCYLAGSLGGPPVTRAYANVEEILDGMDAHVGRGGVTSGTVERGHEGTTFETSCYTDPLGLEHLTGSLSAAITHAGTHDFGGPVQLRFTTKYDGVAPLLDLPHHGRTRVRFSVNAASVERFEGGTARIADRVAALRSLALAGYPVGLTVAPIMPVEGWREEYAALFDAVAAATADVPDLDLTTELITHRFTPKSKEVLLGWYPRTKLEMDEDLRRQKRGKYGAVKHVYPTPVMHEMRSWFEQALADRLPAARLLYWT</sequence>
<dbReference type="SUPFAM" id="SSF102114">
    <property type="entry name" value="Radical SAM enzymes"/>
    <property type="match status" value="1"/>
</dbReference>
<dbReference type="PANTHER" id="PTHR37822:SF2">
    <property type="entry name" value="SPORE PHOTOPRODUCT LYASE"/>
    <property type="match status" value="1"/>
</dbReference>
<evidence type="ECO:0000313" key="1">
    <source>
        <dbReference type="EMBL" id="RJK97093.1"/>
    </source>
</evidence>
<dbReference type="GO" id="GO:0051539">
    <property type="term" value="F:4 iron, 4 sulfur cluster binding"/>
    <property type="evidence" value="ECO:0007669"/>
    <property type="project" value="TreeGrafter"/>
</dbReference>
<dbReference type="InterPro" id="IPR007197">
    <property type="entry name" value="rSAM"/>
</dbReference>
<evidence type="ECO:0000313" key="2">
    <source>
        <dbReference type="Proteomes" id="UP000265614"/>
    </source>
</evidence>
<dbReference type="Pfam" id="PF20903">
    <property type="entry name" value="SPL"/>
    <property type="match status" value="1"/>
</dbReference>
<keyword evidence="2" id="KW-1185">Reference proteome</keyword>
<dbReference type="Gene3D" id="3.40.50.12110">
    <property type="match status" value="1"/>
</dbReference>
<protein>
    <submittedName>
        <fullName evidence="1">Radical SAM protein</fullName>
    </submittedName>
</protein>
<accession>A0A3A3Z1N9</accession>
<dbReference type="PANTHER" id="PTHR37822">
    <property type="entry name" value="SPORE PHOTOPRODUCT LYASE-RELATED"/>
    <property type="match status" value="1"/>
</dbReference>
<dbReference type="SFLD" id="SFLDS00029">
    <property type="entry name" value="Radical_SAM"/>
    <property type="match status" value="1"/>
</dbReference>
<dbReference type="OrthoDB" id="9787095at2"/>
<gene>
    <name evidence="1" type="ORF">D5H78_07730</name>
</gene>
<dbReference type="GO" id="GO:0042601">
    <property type="term" value="C:endospore-forming forespore"/>
    <property type="evidence" value="ECO:0007669"/>
    <property type="project" value="TreeGrafter"/>
</dbReference>
<name>A0A3A3Z1N9_9ACTN</name>
<dbReference type="EMBL" id="QZEZ01000002">
    <property type="protein sequence ID" value="RJK97093.1"/>
    <property type="molecule type" value="Genomic_DNA"/>
</dbReference>
<dbReference type="Gene3D" id="3.80.30.30">
    <property type="match status" value="1"/>
</dbReference>
<organism evidence="1 2">
    <name type="scientific">Vallicoccus soli</name>
    <dbReference type="NCBI Taxonomy" id="2339232"/>
    <lineage>
        <taxon>Bacteria</taxon>
        <taxon>Bacillati</taxon>
        <taxon>Actinomycetota</taxon>
        <taxon>Actinomycetes</taxon>
        <taxon>Motilibacterales</taxon>
        <taxon>Vallicoccaceae</taxon>
        <taxon>Vallicoccus</taxon>
    </lineage>
</organism>
<dbReference type="GO" id="GO:0003913">
    <property type="term" value="F:DNA photolyase activity"/>
    <property type="evidence" value="ECO:0007669"/>
    <property type="project" value="TreeGrafter"/>
</dbReference>
<dbReference type="InterPro" id="IPR049539">
    <property type="entry name" value="SPL"/>
</dbReference>
<proteinExistence type="predicted"/>
<dbReference type="GO" id="GO:1904047">
    <property type="term" value="F:S-adenosyl-L-methionine binding"/>
    <property type="evidence" value="ECO:0007669"/>
    <property type="project" value="TreeGrafter"/>
</dbReference>
<dbReference type="AlphaFoldDB" id="A0A3A3Z1N9"/>
<dbReference type="Proteomes" id="UP000265614">
    <property type="component" value="Unassembled WGS sequence"/>
</dbReference>
<dbReference type="InterPro" id="IPR058240">
    <property type="entry name" value="rSAM_sf"/>
</dbReference>